<dbReference type="AlphaFoldDB" id="A0AAV7T5C6"/>
<dbReference type="Proteomes" id="UP001066276">
    <property type="component" value="Chromosome 4_1"/>
</dbReference>
<reference evidence="1" key="1">
    <citation type="journal article" date="2022" name="bioRxiv">
        <title>Sequencing and chromosome-scale assembly of the giantPleurodeles waltlgenome.</title>
        <authorList>
            <person name="Brown T."/>
            <person name="Elewa A."/>
            <person name="Iarovenko S."/>
            <person name="Subramanian E."/>
            <person name="Araus A.J."/>
            <person name="Petzold A."/>
            <person name="Susuki M."/>
            <person name="Suzuki K.-i.T."/>
            <person name="Hayashi T."/>
            <person name="Toyoda A."/>
            <person name="Oliveira C."/>
            <person name="Osipova E."/>
            <person name="Leigh N.D."/>
            <person name="Simon A."/>
            <person name="Yun M.H."/>
        </authorList>
    </citation>
    <scope>NUCLEOTIDE SEQUENCE</scope>
    <source>
        <strain evidence="1">20211129_DDA</strain>
        <tissue evidence="1">Liver</tissue>
    </source>
</reference>
<accession>A0AAV7T5C6</accession>
<comment type="caution">
    <text evidence="1">The sequence shown here is derived from an EMBL/GenBank/DDBJ whole genome shotgun (WGS) entry which is preliminary data.</text>
</comment>
<evidence type="ECO:0000313" key="1">
    <source>
        <dbReference type="EMBL" id="KAJ1171590.1"/>
    </source>
</evidence>
<sequence>MVSARPSADQLARPSLRLSGMLSDELPILRPPKPAKYRWLTKGVTPKRVPFGKLKSISYSLLCSWSAFFPKGERKVLELRRGGVRQQTATIDGLVQEENDKQKWFSIHLSAPAGNTNNTETAVQAQGANNFDYEQNHIDLFLFIRKLKLLKIHEIKRRKIPSIGESAEEVSEATGDMRSDNLLIEAITLIRELRELEENTMGTIDEEQVVARLELEGVQLDKEGSSSLKLKSRTVPAPCGDLIDQFSDR</sequence>
<evidence type="ECO:0000313" key="2">
    <source>
        <dbReference type="Proteomes" id="UP001066276"/>
    </source>
</evidence>
<organism evidence="1 2">
    <name type="scientific">Pleurodeles waltl</name>
    <name type="common">Iberian ribbed newt</name>
    <dbReference type="NCBI Taxonomy" id="8319"/>
    <lineage>
        <taxon>Eukaryota</taxon>
        <taxon>Metazoa</taxon>
        <taxon>Chordata</taxon>
        <taxon>Craniata</taxon>
        <taxon>Vertebrata</taxon>
        <taxon>Euteleostomi</taxon>
        <taxon>Amphibia</taxon>
        <taxon>Batrachia</taxon>
        <taxon>Caudata</taxon>
        <taxon>Salamandroidea</taxon>
        <taxon>Salamandridae</taxon>
        <taxon>Pleurodelinae</taxon>
        <taxon>Pleurodeles</taxon>
    </lineage>
</organism>
<proteinExistence type="predicted"/>
<gene>
    <name evidence="1" type="ORF">NDU88_003451</name>
</gene>
<protein>
    <submittedName>
        <fullName evidence="1">Uncharacterized protein</fullName>
    </submittedName>
</protein>
<keyword evidence="2" id="KW-1185">Reference proteome</keyword>
<dbReference type="EMBL" id="JANPWB010000007">
    <property type="protein sequence ID" value="KAJ1171590.1"/>
    <property type="molecule type" value="Genomic_DNA"/>
</dbReference>
<name>A0AAV7T5C6_PLEWA</name>